<evidence type="ECO:0000256" key="7">
    <source>
        <dbReference type="ARBA" id="ARBA00023136"/>
    </source>
</evidence>
<name>A0A345HW73_9ACTN</name>
<dbReference type="RefSeq" id="WP_114663266.1">
    <property type="nucleotide sequence ID" value="NZ_CP031194.1"/>
</dbReference>
<evidence type="ECO:0000256" key="9">
    <source>
        <dbReference type="SAM" id="Phobius"/>
    </source>
</evidence>
<proteinExistence type="predicted"/>
<comment type="subcellular location">
    <subcellularLocation>
        <location evidence="1">Cell membrane</location>
        <topology evidence="1">Multi-pass membrane protein</topology>
    </subcellularLocation>
</comment>
<feature type="transmembrane region" description="Helical" evidence="9">
    <location>
        <begin position="91"/>
        <end position="110"/>
    </location>
</feature>
<dbReference type="GO" id="GO:0009103">
    <property type="term" value="P:lipopolysaccharide biosynthetic process"/>
    <property type="evidence" value="ECO:0007669"/>
    <property type="project" value="UniProtKB-ARBA"/>
</dbReference>
<dbReference type="PANTHER" id="PTHR33908:SF3">
    <property type="entry name" value="UNDECAPRENYL PHOSPHATE-ALPHA-4-AMINO-4-DEOXY-L-ARABINOSE ARABINOSYL TRANSFERASE"/>
    <property type="match status" value="1"/>
</dbReference>
<feature type="transmembrane region" description="Helical" evidence="9">
    <location>
        <begin position="241"/>
        <end position="262"/>
    </location>
</feature>
<dbReference type="EMBL" id="CP031194">
    <property type="protein sequence ID" value="AXG80947.1"/>
    <property type="molecule type" value="Genomic_DNA"/>
</dbReference>
<dbReference type="KEGG" id="spad:DVK44_28440"/>
<accession>A0A345HW73</accession>
<keyword evidence="3" id="KW-0328">Glycosyltransferase</keyword>
<feature type="transmembrane region" description="Helical" evidence="9">
    <location>
        <begin position="166"/>
        <end position="190"/>
    </location>
</feature>
<feature type="transmembrane region" description="Helical" evidence="9">
    <location>
        <begin position="333"/>
        <end position="352"/>
    </location>
</feature>
<dbReference type="InterPro" id="IPR050297">
    <property type="entry name" value="LipidA_mod_glycosyltrf_83"/>
</dbReference>
<dbReference type="PANTHER" id="PTHR33908">
    <property type="entry name" value="MANNOSYLTRANSFERASE YKCB-RELATED"/>
    <property type="match status" value="1"/>
</dbReference>
<gene>
    <name evidence="10" type="ORF">DVK44_28440</name>
</gene>
<feature type="transmembrane region" description="Helical" evidence="9">
    <location>
        <begin position="274"/>
        <end position="295"/>
    </location>
</feature>
<feature type="transmembrane region" description="Helical" evidence="9">
    <location>
        <begin position="116"/>
        <end position="135"/>
    </location>
</feature>
<dbReference type="GO" id="GO:0005886">
    <property type="term" value="C:plasma membrane"/>
    <property type="evidence" value="ECO:0007669"/>
    <property type="project" value="UniProtKB-SubCell"/>
</dbReference>
<evidence type="ECO:0000256" key="8">
    <source>
        <dbReference type="SAM" id="MobiDB-lite"/>
    </source>
</evidence>
<dbReference type="GO" id="GO:0016763">
    <property type="term" value="F:pentosyltransferase activity"/>
    <property type="evidence" value="ECO:0007669"/>
    <property type="project" value="TreeGrafter"/>
</dbReference>
<keyword evidence="2" id="KW-1003">Cell membrane</keyword>
<evidence type="ECO:0000256" key="6">
    <source>
        <dbReference type="ARBA" id="ARBA00022989"/>
    </source>
</evidence>
<protein>
    <submittedName>
        <fullName evidence="10">Uncharacterized protein</fullName>
    </submittedName>
</protein>
<dbReference type="GO" id="GO:0010041">
    <property type="term" value="P:response to iron(III) ion"/>
    <property type="evidence" value="ECO:0007669"/>
    <property type="project" value="TreeGrafter"/>
</dbReference>
<dbReference type="Proteomes" id="UP000253868">
    <property type="component" value="Chromosome"/>
</dbReference>
<dbReference type="OrthoDB" id="5318634at2"/>
<feature type="transmembrane region" description="Helical" evidence="9">
    <location>
        <begin position="301"/>
        <end position="321"/>
    </location>
</feature>
<evidence type="ECO:0000256" key="4">
    <source>
        <dbReference type="ARBA" id="ARBA00022679"/>
    </source>
</evidence>
<evidence type="ECO:0000256" key="5">
    <source>
        <dbReference type="ARBA" id="ARBA00022692"/>
    </source>
</evidence>
<keyword evidence="6 9" id="KW-1133">Transmembrane helix</keyword>
<keyword evidence="7 9" id="KW-0472">Membrane</keyword>
<evidence type="ECO:0000256" key="3">
    <source>
        <dbReference type="ARBA" id="ARBA00022676"/>
    </source>
</evidence>
<sequence length="510" mass="53952">MISHIAPLRAALLRSRLPVWPIPVLWTLALGLWGLSRERSLWRDEAATWQVALRSTADIRRMLEQVDVVHGLYYLLIRGLFASFGPSTTTLRLPSVLAMAVAAACVAVIGHRLAGFWAGLGGGMAFGLLPAVQFYLQEGRPYALVAACAGIATLLLVRALEGRGGAALWGAYGAVILLSGLLNWLSLMILPAHLVTLVWARAGRRTGTRWAVAATVAVAGVLPLILFSRSQSEQVSWIPPLTWHMMIGPAVLLAIGCLGALLDRPRPGRPPAAAVGLPLLAVPQLGLAGLSLAHPLFVDRYVVFSLLGLALLIGVGLGAAVRAAGPRFPRASVWILPGAVAVVAAALLPHSLAKRSPASRVDDVLAVAADVRRLKGSGGAVVFVPAARRDTRSVSPGAFAGLRDIALTRSPVESGTLKGVEAGPAGIRDAMLAQRRILLVTDAREVAKPLSGARDRTKISVLREHFTVVADEQVRGRRVTVYERRTPPPHREAAAGAGQRGVRAGVSARR</sequence>
<organism evidence="10 11">
    <name type="scientific">Streptomyces paludis</name>
    <dbReference type="NCBI Taxonomy" id="2282738"/>
    <lineage>
        <taxon>Bacteria</taxon>
        <taxon>Bacillati</taxon>
        <taxon>Actinomycetota</taxon>
        <taxon>Actinomycetes</taxon>
        <taxon>Kitasatosporales</taxon>
        <taxon>Streptomycetaceae</taxon>
        <taxon>Streptomyces</taxon>
    </lineage>
</organism>
<dbReference type="AlphaFoldDB" id="A0A345HW73"/>
<keyword evidence="5 9" id="KW-0812">Transmembrane</keyword>
<keyword evidence="4" id="KW-0808">Transferase</keyword>
<keyword evidence="11" id="KW-1185">Reference proteome</keyword>
<feature type="region of interest" description="Disordered" evidence="8">
    <location>
        <begin position="485"/>
        <end position="510"/>
    </location>
</feature>
<feature type="transmembrane region" description="Helical" evidence="9">
    <location>
        <begin position="17"/>
        <end position="35"/>
    </location>
</feature>
<evidence type="ECO:0000313" key="11">
    <source>
        <dbReference type="Proteomes" id="UP000253868"/>
    </source>
</evidence>
<evidence type="ECO:0000256" key="1">
    <source>
        <dbReference type="ARBA" id="ARBA00004651"/>
    </source>
</evidence>
<reference evidence="11" key="1">
    <citation type="submission" date="2018-07" db="EMBL/GenBank/DDBJ databases">
        <authorList>
            <person name="Zhao J."/>
        </authorList>
    </citation>
    <scope>NUCLEOTIDE SEQUENCE [LARGE SCALE GENOMIC DNA]</scope>
    <source>
        <strain evidence="11">GSSD-12</strain>
    </source>
</reference>
<feature type="transmembrane region" description="Helical" evidence="9">
    <location>
        <begin position="142"/>
        <end position="160"/>
    </location>
</feature>
<feature type="compositionally biased region" description="Low complexity" evidence="8">
    <location>
        <begin position="494"/>
        <end position="510"/>
    </location>
</feature>
<evidence type="ECO:0000256" key="2">
    <source>
        <dbReference type="ARBA" id="ARBA00022475"/>
    </source>
</evidence>
<evidence type="ECO:0000313" key="10">
    <source>
        <dbReference type="EMBL" id="AXG80947.1"/>
    </source>
</evidence>
<feature type="transmembrane region" description="Helical" evidence="9">
    <location>
        <begin position="210"/>
        <end position="229"/>
    </location>
</feature>